<feature type="domain" description="RanBP2-type" evidence="14">
    <location>
        <begin position="65"/>
        <end position="94"/>
    </location>
</feature>
<dbReference type="PIRSF" id="PIRSF037956">
    <property type="entry name" value="UCP037956_ZnF_Ran"/>
    <property type="match status" value="1"/>
</dbReference>
<evidence type="ECO:0000256" key="7">
    <source>
        <dbReference type="ARBA" id="ARBA00022833"/>
    </source>
</evidence>
<feature type="region of interest" description="Disordered" evidence="13">
    <location>
        <begin position="98"/>
        <end position="254"/>
    </location>
</feature>
<feature type="compositionally biased region" description="Basic and acidic residues" evidence="13">
    <location>
        <begin position="201"/>
        <end position="210"/>
    </location>
</feature>
<comment type="caution">
    <text evidence="15">The sequence shown here is derived from an EMBL/GenBank/DDBJ whole genome shotgun (WGS) entry which is preliminary data.</text>
</comment>
<evidence type="ECO:0000256" key="6">
    <source>
        <dbReference type="ARBA" id="ARBA00022771"/>
    </source>
</evidence>
<feature type="compositionally biased region" description="Acidic residues" evidence="13">
    <location>
        <begin position="163"/>
        <end position="174"/>
    </location>
</feature>
<name>A0AA88H4M4_ARTSF</name>
<evidence type="ECO:0000256" key="8">
    <source>
        <dbReference type="ARBA" id="ARBA00022884"/>
    </source>
</evidence>
<keyword evidence="8 11" id="KW-0694">RNA-binding</keyword>
<organism evidence="15 16">
    <name type="scientific">Artemia franciscana</name>
    <name type="common">Brine shrimp</name>
    <name type="synonym">Artemia sanfranciscana</name>
    <dbReference type="NCBI Taxonomy" id="6661"/>
    <lineage>
        <taxon>Eukaryota</taxon>
        <taxon>Metazoa</taxon>
        <taxon>Ecdysozoa</taxon>
        <taxon>Arthropoda</taxon>
        <taxon>Crustacea</taxon>
        <taxon>Branchiopoda</taxon>
        <taxon>Anostraca</taxon>
        <taxon>Artemiidae</taxon>
        <taxon>Artemia</taxon>
    </lineage>
</organism>
<dbReference type="Gene3D" id="4.10.1060.10">
    <property type="entry name" value="Zinc finger, RanBP2-type"/>
    <property type="match status" value="2"/>
</dbReference>
<dbReference type="FunFam" id="4.10.1060.10:FF:000008">
    <property type="entry name" value="TATA-binding protein-associated factor 2N isoform X1"/>
    <property type="match status" value="1"/>
</dbReference>
<keyword evidence="3" id="KW-0597">Phosphoprotein</keyword>
<protein>
    <recommendedName>
        <fullName evidence="2 11">Zinc finger Ran-binding domain-containing protein 2</fullName>
    </recommendedName>
</protein>
<evidence type="ECO:0000256" key="9">
    <source>
        <dbReference type="ARBA" id="ARBA00023242"/>
    </source>
</evidence>
<sequence>MSSRSHSRSDGDWICPNSKCGNMNFARRSVCNRCGKEKKVGNGNSKSLGVEIGSQAAEKSKGLFSAEDWQCAKCGNVNWARRNTCNLCNAPKVAEVEERTGYGGGFNEREGIEYKERQASDDEYDEFGRKKKKYRNRSSESGNESRDERRSFTSNKYQVGNGDSDDDDDDDEEGDLSKYDLSGWDEEESEETANNSNEAYIAEKEYDKYQRGTLYETGNEDRSRDRYYSKASRSRSRSRSRDRYHDKDDRYRRR</sequence>
<dbReference type="SUPFAM" id="SSF90209">
    <property type="entry name" value="Ran binding protein zinc finger-like"/>
    <property type="match status" value="2"/>
</dbReference>
<dbReference type="EMBL" id="JAVRJZ010000021">
    <property type="protein sequence ID" value="KAK2704785.1"/>
    <property type="molecule type" value="Genomic_DNA"/>
</dbReference>
<evidence type="ECO:0000256" key="1">
    <source>
        <dbReference type="ARBA" id="ARBA00004123"/>
    </source>
</evidence>
<evidence type="ECO:0000256" key="3">
    <source>
        <dbReference type="ARBA" id="ARBA00022553"/>
    </source>
</evidence>
<evidence type="ECO:0000259" key="14">
    <source>
        <dbReference type="PROSITE" id="PS50199"/>
    </source>
</evidence>
<evidence type="ECO:0000256" key="2">
    <source>
        <dbReference type="ARBA" id="ARBA00017543"/>
    </source>
</evidence>
<evidence type="ECO:0000256" key="12">
    <source>
        <dbReference type="PROSITE-ProRule" id="PRU00322"/>
    </source>
</evidence>
<dbReference type="Pfam" id="PF00641">
    <property type="entry name" value="Zn_ribbon_RanBP"/>
    <property type="match status" value="2"/>
</dbReference>
<comment type="similarity">
    <text evidence="10 11">Belongs to the ZRANB2 family.</text>
</comment>
<keyword evidence="9 11" id="KW-0539">Nucleus</keyword>
<dbReference type="InterPro" id="IPR017337">
    <property type="entry name" value="ZRANB2"/>
</dbReference>
<gene>
    <name evidence="15" type="ORF">QYM36_016993</name>
</gene>
<dbReference type="GO" id="GO:0005634">
    <property type="term" value="C:nucleus"/>
    <property type="evidence" value="ECO:0007669"/>
    <property type="project" value="UniProtKB-SubCell"/>
</dbReference>
<keyword evidence="4 11" id="KW-0479">Metal-binding</keyword>
<evidence type="ECO:0000313" key="15">
    <source>
        <dbReference type="EMBL" id="KAK2704785.1"/>
    </source>
</evidence>
<evidence type="ECO:0000256" key="13">
    <source>
        <dbReference type="SAM" id="MobiDB-lite"/>
    </source>
</evidence>
<dbReference type="GO" id="GO:0006396">
    <property type="term" value="P:RNA processing"/>
    <property type="evidence" value="ECO:0007669"/>
    <property type="project" value="InterPro"/>
</dbReference>
<dbReference type="AlphaFoldDB" id="A0AA88H4M4"/>
<dbReference type="GO" id="GO:0003723">
    <property type="term" value="F:RNA binding"/>
    <property type="evidence" value="ECO:0007669"/>
    <property type="project" value="UniProtKB-KW"/>
</dbReference>
<evidence type="ECO:0000256" key="11">
    <source>
        <dbReference type="PIRNR" id="PIRNR037956"/>
    </source>
</evidence>
<proteinExistence type="inferred from homology"/>
<dbReference type="GO" id="GO:0008270">
    <property type="term" value="F:zinc ion binding"/>
    <property type="evidence" value="ECO:0007669"/>
    <property type="project" value="UniProtKB-KW"/>
</dbReference>
<keyword evidence="16" id="KW-1185">Reference proteome</keyword>
<evidence type="ECO:0000313" key="16">
    <source>
        <dbReference type="Proteomes" id="UP001187531"/>
    </source>
</evidence>
<dbReference type="PANTHER" id="PTHR12999:SF17">
    <property type="entry name" value="ZINC FINGER RAN-BINDING DOMAIN-CONTAINING PROTEIN 2"/>
    <property type="match status" value="1"/>
</dbReference>
<evidence type="ECO:0000256" key="4">
    <source>
        <dbReference type="ARBA" id="ARBA00022723"/>
    </source>
</evidence>
<keyword evidence="7 11" id="KW-0862">Zinc</keyword>
<dbReference type="PROSITE" id="PS50199">
    <property type="entry name" value="ZF_RANBP2_2"/>
    <property type="match status" value="2"/>
</dbReference>
<dbReference type="Proteomes" id="UP001187531">
    <property type="component" value="Unassembled WGS sequence"/>
</dbReference>
<dbReference type="PANTHER" id="PTHR12999">
    <property type="entry name" value="ZINC FINGER RAN-BINDING DOMAIN-CONTAINING PROTEIN 2 ZRANB2-RELATED"/>
    <property type="match status" value="1"/>
</dbReference>
<feature type="compositionally biased region" description="Basic and acidic residues" evidence="13">
    <location>
        <begin position="239"/>
        <end position="254"/>
    </location>
</feature>
<dbReference type="InterPro" id="IPR036443">
    <property type="entry name" value="Znf_RanBP2_sf"/>
</dbReference>
<keyword evidence="6 12" id="KW-0863">Zinc-finger</keyword>
<comment type="subcellular location">
    <subcellularLocation>
        <location evidence="1 11">Nucleus</location>
    </subcellularLocation>
</comment>
<dbReference type="FunFam" id="4.10.1060.10:FF:000004">
    <property type="entry name" value="Zinc finger Ran-binding domain-containing protein 2"/>
    <property type="match status" value="1"/>
</dbReference>
<dbReference type="SMART" id="SM00547">
    <property type="entry name" value="ZnF_RBZ"/>
    <property type="match status" value="2"/>
</dbReference>
<feature type="compositionally biased region" description="Basic and acidic residues" evidence="13">
    <location>
        <begin position="107"/>
        <end position="120"/>
    </location>
</feature>
<reference evidence="15" key="1">
    <citation type="submission" date="2023-07" db="EMBL/GenBank/DDBJ databases">
        <title>Chromosome-level genome assembly of Artemia franciscana.</title>
        <authorList>
            <person name="Jo E."/>
        </authorList>
    </citation>
    <scope>NUCLEOTIDE SEQUENCE</scope>
    <source>
        <tissue evidence="15">Whole body</tissue>
    </source>
</reference>
<feature type="domain" description="RanBP2-type" evidence="14">
    <location>
        <begin position="9"/>
        <end position="40"/>
    </location>
</feature>
<feature type="compositionally biased region" description="Basic and acidic residues" evidence="13">
    <location>
        <begin position="219"/>
        <end position="228"/>
    </location>
</feature>
<evidence type="ECO:0000256" key="5">
    <source>
        <dbReference type="ARBA" id="ARBA00022737"/>
    </source>
</evidence>
<evidence type="ECO:0000256" key="10">
    <source>
        <dbReference type="ARBA" id="ARBA00025731"/>
    </source>
</evidence>
<keyword evidence="5" id="KW-0677">Repeat</keyword>
<accession>A0AA88H4M4</accession>
<dbReference type="PROSITE" id="PS01358">
    <property type="entry name" value="ZF_RANBP2_1"/>
    <property type="match status" value="2"/>
</dbReference>
<dbReference type="InterPro" id="IPR001876">
    <property type="entry name" value="Znf_RanBP2"/>
</dbReference>
<dbReference type="GO" id="GO:0001530">
    <property type="term" value="F:lipopolysaccharide binding"/>
    <property type="evidence" value="ECO:0007669"/>
    <property type="project" value="TreeGrafter"/>
</dbReference>